<gene>
    <name evidence="2" type="ORF">E3O10_14300</name>
</gene>
<dbReference type="EMBL" id="SOFF01000034">
    <property type="protein sequence ID" value="TFB86359.1"/>
    <property type="molecule type" value="Genomic_DNA"/>
</dbReference>
<dbReference type="Pfam" id="PF00665">
    <property type="entry name" value="rve"/>
    <property type="match status" value="1"/>
</dbReference>
<comment type="caution">
    <text evidence="2">The sequence shown here is derived from an EMBL/GenBank/DDBJ whole genome shotgun (WGS) entry which is preliminary data.</text>
</comment>
<dbReference type="PANTHER" id="PTHR35004:SF8">
    <property type="entry name" value="TRANSPOSASE RV3428C-RELATED"/>
    <property type="match status" value="1"/>
</dbReference>
<dbReference type="RefSeq" id="WP_092113051.1">
    <property type="nucleotide sequence ID" value="NZ_FOCN01000046.1"/>
</dbReference>
<accession>A0A1H8MGL9</accession>
<dbReference type="PANTHER" id="PTHR35004">
    <property type="entry name" value="TRANSPOSASE RV3428C-RELATED"/>
    <property type="match status" value="1"/>
</dbReference>
<dbReference type="InterPro" id="IPR054353">
    <property type="entry name" value="IstA-like_C"/>
</dbReference>
<dbReference type="InterPro" id="IPR001584">
    <property type="entry name" value="Integrase_cat-core"/>
</dbReference>
<dbReference type="SUPFAM" id="SSF53098">
    <property type="entry name" value="Ribonuclease H-like"/>
    <property type="match status" value="1"/>
</dbReference>
<name>A0A1H8MGL9_9MICO</name>
<dbReference type="GO" id="GO:0015074">
    <property type="term" value="P:DNA integration"/>
    <property type="evidence" value="ECO:0007669"/>
    <property type="project" value="InterPro"/>
</dbReference>
<dbReference type="InterPro" id="IPR012337">
    <property type="entry name" value="RNaseH-like_sf"/>
</dbReference>
<evidence type="ECO:0000256" key="1">
    <source>
        <dbReference type="ARBA" id="ARBA00009277"/>
    </source>
</evidence>
<proteinExistence type="inferred from homology"/>
<dbReference type="OrthoDB" id="2065409at2"/>
<organism evidence="2 3">
    <name type="scientific">Cryobacterium luteum</name>
    <dbReference type="NCBI Taxonomy" id="1424661"/>
    <lineage>
        <taxon>Bacteria</taxon>
        <taxon>Bacillati</taxon>
        <taxon>Actinomycetota</taxon>
        <taxon>Actinomycetes</taxon>
        <taxon>Micrococcales</taxon>
        <taxon>Microbacteriaceae</taxon>
        <taxon>Cryobacterium</taxon>
    </lineage>
</organism>
<dbReference type="PROSITE" id="PS50994">
    <property type="entry name" value="INTEGRASE"/>
    <property type="match status" value="1"/>
</dbReference>
<keyword evidence="3" id="KW-1185">Reference proteome</keyword>
<dbReference type="STRING" id="1424661.SAMN05216281_1467"/>
<evidence type="ECO:0000313" key="3">
    <source>
        <dbReference type="Proteomes" id="UP000297654"/>
    </source>
</evidence>
<reference evidence="2 3" key="1">
    <citation type="submission" date="2019-03" db="EMBL/GenBank/DDBJ databases">
        <title>Genomics of glacier-inhabiting Cryobacterium strains.</title>
        <authorList>
            <person name="Liu Q."/>
            <person name="Xin Y.-H."/>
        </authorList>
    </citation>
    <scope>NUCLEOTIDE SEQUENCE [LARGE SCALE GENOMIC DNA]</scope>
    <source>
        <strain evidence="2 3">Hh15</strain>
    </source>
</reference>
<dbReference type="AlphaFoldDB" id="A0A1H8MGL9"/>
<dbReference type="GO" id="GO:0003676">
    <property type="term" value="F:nucleic acid binding"/>
    <property type="evidence" value="ECO:0007669"/>
    <property type="project" value="InterPro"/>
</dbReference>
<dbReference type="Proteomes" id="UP000297654">
    <property type="component" value="Unassembled WGS sequence"/>
</dbReference>
<comment type="similarity">
    <text evidence="1">Belongs to the transposase IS21/IS408/IS1162 family.</text>
</comment>
<sequence length="527" mass="58965">MASYKAITALVFEGRSYDEIAGLVGCSRRDISMVKKTIAAKSLTAATTAAMSDAQWAELFPDKRRSVSEAFIQPDFAGTLKSMKNNKHFTLQQGWRMYVGLDSAQPGRKYGYSRYCELFTEFVNTHDVVATLHHDPGRALLVDWAGDTLPVTDMATGEIRKGYLFVAVLPFSGLIFCSAYADMKQDSWNNAHVQAFEFIGGSTQIIVPDNAATATHRTVKGDSARVVQARYQELADHYSTAVVPARVRRPRDKAAAESAVNTINKRVIGYLAEELWTTFTELNAAIKERMAEINEQMRRADGTTRSERFRADEAELLQPLPAHRFDTVSWKQLKVGRNYHVTADYQHYSVPYKLAGQMLRVRLTGGNVTIFDGDTLICEHPRKSGRKGQYSTVAEHAPERHHDLEGLWTRQWFEHRAKSFGPATVEVIEMILDRSVIEAQAYLDCQNILMTLGKSNKQRLESACQQIVNQRGYPTYTTLKRIMATITGDKKQSHPLVPAASNTKSPPGPADAPSVLVRGADYYKDRG</sequence>
<dbReference type="InterPro" id="IPR036397">
    <property type="entry name" value="RNaseH_sf"/>
</dbReference>
<dbReference type="Gene3D" id="3.30.420.10">
    <property type="entry name" value="Ribonuclease H-like superfamily/Ribonuclease H"/>
    <property type="match status" value="1"/>
</dbReference>
<dbReference type="NCBIfam" id="NF033546">
    <property type="entry name" value="transpos_IS21"/>
    <property type="match status" value="1"/>
</dbReference>
<evidence type="ECO:0000313" key="2">
    <source>
        <dbReference type="EMBL" id="TFB86359.1"/>
    </source>
</evidence>
<dbReference type="Pfam" id="PF22483">
    <property type="entry name" value="Mu-transpos_C_2"/>
    <property type="match status" value="1"/>
</dbReference>
<protein>
    <submittedName>
        <fullName evidence="2">IS21 family transposase</fullName>
    </submittedName>
</protein>